<evidence type="ECO:0000256" key="3">
    <source>
        <dbReference type="RuleBase" id="RU000363"/>
    </source>
</evidence>
<dbReference type="PROSITE" id="PS00061">
    <property type="entry name" value="ADH_SHORT"/>
    <property type="match status" value="1"/>
</dbReference>
<dbReference type="InterPro" id="IPR020904">
    <property type="entry name" value="Sc_DH/Rdtase_CS"/>
</dbReference>
<keyword evidence="5" id="KW-1185">Reference proteome</keyword>
<evidence type="ECO:0000313" key="4">
    <source>
        <dbReference type="EMBL" id="MEI4768813.1"/>
    </source>
</evidence>
<accession>A0ABU8F1C7</accession>
<dbReference type="Proteomes" id="UP001364890">
    <property type="component" value="Unassembled WGS sequence"/>
</dbReference>
<dbReference type="Pfam" id="PF00106">
    <property type="entry name" value="adh_short"/>
    <property type="match status" value="1"/>
</dbReference>
<evidence type="ECO:0000256" key="2">
    <source>
        <dbReference type="ARBA" id="ARBA00023002"/>
    </source>
</evidence>
<dbReference type="PANTHER" id="PTHR44196:SF1">
    <property type="entry name" value="DEHYDROGENASE_REDUCTASE SDR FAMILY MEMBER 7B"/>
    <property type="match status" value="1"/>
</dbReference>
<dbReference type="PRINTS" id="PR00081">
    <property type="entry name" value="GDHRDH"/>
</dbReference>
<organism evidence="4 5">
    <name type="scientific">Psychrobacillus mangrovi</name>
    <dbReference type="NCBI Taxonomy" id="3117745"/>
    <lineage>
        <taxon>Bacteria</taxon>
        <taxon>Bacillati</taxon>
        <taxon>Bacillota</taxon>
        <taxon>Bacilli</taxon>
        <taxon>Bacillales</taxon>
        <taxon>Bacillaceae</taxon>
        <taxon>Psychrobacillus</taxon>
    </lineage>
</organism>
<dbReference type="CDD" id="cd05233">
    <property type="entry name" value="SDR_c"/>
    <property type="match status" value="1"/>
</dbReference>
<proteinExistence type="inferred from homology"/>
<name>A0ABU8F1C7_9BACI</name>
<dbReference type="RefSeq" id="WP_336496366.1">
    <property type="nucleotide sequence ID" value="NZ_JBAWSY010000002.1"/>
</dbReference>
<dbReference type="PANTHER" id="PTHR44196">
    <property type="entry name" value="DEHYDROGENASE/REDUCTASE SDR FAMILY MEMBER 7B"/>
    <property type="match status" value="1"/>
</dbReference>
<protein>
    <submittedName>
        <fullName evidence="4">3-ketoacyl-ACP reductase</fullName>
    </submittedName>
</protein>
<dbReference type="SUPFAM" id="SSF51735">
    <property type="entry name" value="NAD(P)-binding Rossmann-fold domains"/>
    <property type="match status" value="1"/>
</dbReference>
<dbReference type="PIRSF" id="PIRSF000126">
    <property type="entry name" value="11-beta-HSD1"/>
    <property type="match status" value="1"/>
</dbReference>
<dbReference type="NCBIfam" id="NF005806">
    <property type="entry name" value="PRK07666.1"/>
    <property type="match status" value="1"/>
</dbReference>
<evidence type="ECO:0000313" key="5">
    <source>
        <dbReference type="Proteomes" id="UP001364890"/>
    </source>
</evidence>
<evidence type="ECO:0000256" key="1">
    <source>
        <dbReference type="ARBA" id="ARBA00006484"/>
    </source>
</evidence>
<reference evidence="4 5" key="1">
    <citation type="submission" date="2024-01" db="EMBL/GenBank/DDBJ databases">
        <title>Seven novel Bacillus-like species.</title>
        <authorList>
            <person name="Liu G."/>
        </authorList>
    </citation>
    <scope>NUCLEOTIDE SEQUENCE [LARGE SCALE GENOMIC DNA]</scope>
    <source>
        <strain evidence="4 5">FJAT-51614</strain>
    </source>
</reference>
<gene>
    <name evidence="4" type="ORF">WAX74_03955</name>
</gene>
<dbReference type="EMBL" id="JBAWSY010000002">
    <property type="protein sequence ID" value="MEI4768813.1"/>
    <property type="molecule type" value="Genomic_DNA"/>
</dbReference>
<sequence length="265" mass="28288">MNIGLIGLDTSHSEIFTRLLNDSSDPYHVEGARITHTIPTYSEDLGRAIALALAAEGVNVGLLAQSEATLADVAKEVEAFGVKAAIATADVSSNDEVNQAIESLTGELGQVDILINNAGIAKFGNFMDLEVAEWEKIIQVNLMGVYYVTRAVLPGMIEQKSGDIINISSSAGQKGAPLTSAYSASKFGVFGITESLAMEVRKHNIRVTALAPSTVATDLALENKLTDGNPDKVMQPEDIAEFIVAQLKLNKRIFIKEAGLWSTNP</sequence>
<dbReference type="Gene3D" id="3.40.50.720">
    <property type="entry name" value="NAD(P)-binding Rossmann-like Domain"/>
    <property type="match status" value="1"/>
</dbReference>
<dbReference type="PRINTS" id="PR00080">
    <property type="entry name" value="SDRFAMILY"/>
</dbReference>
<comment type="caution">
    <text evidence="4">The sequence shown here is derived from an EMBL/GenBank/DDBJ whole genome shotgun (WGS) entry which is preliminary data.</text>
</comment>
<comment type="similarity">
    <text evidence="1 3">Belongs to the short-chain dehydrogenases/reductases (SDR) family.</text>
</comment>
<dbReference type="InterPro" id="IPR002347">
    <property type="entry name" value="SDR_fam"/>
</dbReference>
<dbReference type="InterPro" id="IPR036291">
    <property type="entry name" value="NAD(P)-bd_dom_sf"/>
</dbReference>
<keyword evidence="2" id="KW-0560">Oxidoreductase</keyword>